<evidence type="ECO:0000313" key="1">
    <source>
        <dbReference type="EMBL" id="VVG71418.1"/>
    </source>
</evidence>
<sequence length="85" mass="9194">MLRVAGGNKPVVRGPRAEMDIGYEACERGKCGRVSALPQDWRVGGRQPVSRTSCTSQRPLPSTICAISPVLMATSRKSPPTPTQW</sequence>
<dbReference type="EMBL" id="CABPSX010000004">
    <property type="protein sequence ID" value="VVG71418.1"/>
    <property type="molecule type" value="Genomic_DNA"/>
</dbReference>
<evidence type="ECO:0000313" key="2">
    <source>
        <dbReference type="Proteomes" id="UP000364291"/>
    </source>
</evidence>
<reference evidence="1 2" key="1">
    <citation type="submission" date="2019-08" db="EMBL/GenBank/DDBJ databases">
        <authorList>
            <person name="Peeters C."/>
        </authorList>
    </citation>
    <scope>NUCLEOTIDE SEQUENCE [LARGE SCALE GENOMIC DNA]</scope>
    <source>
        <strain evidence="1 2">LMG 18089</strain>
    </source>
</reference>
<name>A0A5E5P474_9BURK</name>
<gene>
    <name evidence="1" type="ORF">PAP18089_02395</name>
</gene>
<organism evidence="1 2">
    <name type="scientific">Pandoraea apista</name>
    <dbReference type="NCBI Taxonomy" id="93218"/>
    <lineage>
        <taxon>Bacteria</taxon>
        <taxon>Pseudomonadati</taxon>
        <taxon>Pseudomonadota</taxon>
        <taxon>Betaproteobacteria</taxon>
        <taxon>Burkholderiales</taxon>
        <taxon>Burkholderiaceae</taxon>
        <taxon>Pandoraea</taxon>
    </lineage>
</organism>
<proteinExistence type="predicted"/>
<dbReference type="Proteomes" id="UP000364291">
    <property type="component" value="Unassembled WGS sequence"/>
</dbReference>
<protein>
    <submittedName>
        <fullName evidence="1">Uncharacterized protein</fullName>
    </submittedName>
</protein>
<accession>A0A5E5P474</accession>
<dbReference type="AlphaFoldDB" id="A0A5E5P474"/>